<evidence type="ECO:0000313" key="7">
    <source>
        <dbReference type="Proteomes" id="UP000000322"/>
    </source>
</evidence>
<dbReference type="GO" id="GO:0003677">
    <property type="term" value="F:DNA binding"/>
    <property type="evidence" value="ECO:0007669"/>
    <property type="project" value="UniProtKB-KW"/>
</dbReference>
<dbReference type="eggNOG" id="COG1802">
    <property type="taxonomic scope" value="Bacteria"/>
</dbReference>
<dbReference type="Gene3D" id="1.10.10.10">
    <property type="entry name" value="Winged helix-like DNA-binding domain superfamily/Winged helix DNA-binding domain"/>
    <property type="match status" value="1"/>
</dbReference>
<dbReference type="PANTHER" id="PTHR43537">
    <property type="entry name" value="TRANSCRIPTIONAL REGULATOR, GNTR FAMILY"/>
    <property type="match status" value="1"/>
</dbReference>
<dbReference type="KEGG" id="ske:Sked_05990"/>
<dbReference type="CDD" id="cd07377">
    <property type="entry name" value="WHTH_GntR"/>
    <property type="match status" value="1"/>
</dbReference>
<gene>
    <name evidence="6" type="ordered locus">Sked_05990</name>
</gene>
<sequence length="229" mass="24971">MSESPHDQQRRAERSRVPVPPASKSTVRPLSSRERAAAALRTAILDGTLRPGERLNDQELVEWLEVSRVPLRAAIHDLVDEGLVETRAQSHTRVATPDPSRLVEYTQTIGALLGGVARITVPGLDEARSDSIVEHALDVRSALEGGDTATIAQSHLLLIHAFLDACSNPVLTGATRTVLEAAHFHASRSFQPSDLDLDDLAQTMDELVEAVRTLDGVRAELALEHFYDL</sequence>
<dbReference type="PANTHER" id="PTHR43537:SF49">
    <property type="entry name" value="TRANSCRIPTIONAL REGULATORY PROTEIN"/>
    <property type="match status" value="1"/>
</dbReference>
<dbReference type="Proteomes" id="UP000000322">
    <property type="component" value="Chromosome"/>
</dbReference>
<dbReference type="InterPro" id="IPR011711">
    <property type="entry name" value="GntR_C"/>
</dbReference>
<dbReference type="STRING" id="446469.Sked_05990"/>
<dbReference type="InterPro" id="IPR036388">
    <property type="entry name" value="WH-like_DNA-bd_sf"/>
</dbReference>
<dbReference type="SUPFAM" id="SSF46785">
    <property type="entry name" value="Winged helix' DNA-binding domain"/>
    <property type="match status" value="1"/>
</dbReference>
<name>D1BAK8_SANKS</name>
<evidence type="ECO:0000256" key="1">
    <source>
        <dbReference type="ARBA" id="ARBA00023015"/>
    </source>
</evidence>
<keyword evidence="2" id="KW-0238">DNA-binding</keyword>
<keyword evidence="3" id="KW-0804">Transcription</keyword>
<evidence type="ECO:0000256" key="4">
    <source>
        <dbReference type="SAM" id="MobiDB-lite"/>
    </source>
</evidence>
<evidence type="ECO:0000256" key="2">
    <source>
        <dbReference type="ARBA" id="ARBA00023125"/>
    </source>
</evidence>
<dbReference type="Pfam" id="PF07729">
    <property type="entry name" value="FCD"/>
    <property type="match status" value="1"/>
</dbReference>
<evidence type="ECO:0000256" key="3">
    <source>
        <dbReference type="ARBA" id="ARBA00023163"/>
    </source>
</evidence>
<dbReference type="Gene3D" id="1.20.120.530">
    <property type="entry name" value="GntR ligand-binding domain-like"/>
    <property type="match status" value="1"/>
</dbReference>
<feature type="compositionally biased region" description="Basic and acidic residues" evidence="4">
    <location>
        <begin position="1"/>
        <end position="16"/>
    </location>
</feature>
<dbReference type="InterPro" id="IPR000524">
    <property type="entry name" value="Tscrpt_reg_HTH_GntR"/>
</dbReference>
<organism evidence="6 7">
    <name type="scientific">Sanguibacter keddieii (strain ATCC 51767 / DSM 10542 / NCFB 3025 / ST-74)</name>
    <dbReference type="NCBI Taxonomy" id="446469"/>
    <lineage>
        <taxon>Bacteria</taxon>
        <taxon>Bacillati</taxon>
        <taxon>Actinomycetota</taxon>
        <taxon>Actinomycetes</taxon>
        <taxon>Micrococcales</taxon>
        <taxon>Sanguibacteraceae</taxon>
        <taxon>Sanguibacter</taxon>
    </lineage>
</organism>
<feature type="region of interest" description="Disordered" evidence="4">
    <location>
        <begin position="1"/>
        <end position="34"/>
    </location>
</feature>
<dbReference type="EMBL" id="CP001819">
    <property type="protein sequence ID" value="ACZ20559.1"/>
    <property type="molecule type" value="Genomic_DNA"/>
</dbReference>
<dbReference type="AlphaFoldDB" id="D1BAK8"/>
<dbReference type="Pfam" id="PF00392">
    <property type="entry name" value="GntR"/>
    <property type="match status" value="1"/>
</dbReference>
<dbReference type="SMART" id="SM00345">
    <property type="entry name" value="HTH_GNTR"/>
    <property type="match status" value="1"/>
</dbReference>
<protein>
    <submittedName>
        <fullName evidence="6">Transcriptional regulator</fullName>
    </submittedName>
</protein>
<dbReference type="PROSITE" id="PS50949">
    <property type="entry name" value="HTH_GNTR"/>
    <property type="match status" value="1"/>
</dbReference>
<proteinExistence type="predicted"/>
<dbReference type="GO" id="GO:0003700">
    <property type="term" value="F:DNA-binding transcription factor activity"/>
    <property type="evidence" value="ECO:0007669"/>
    <property type="project" value="InterPro"/>
</dbReference>
<keyword evidence="1" id="KW-0805">Transcription regulation</keyword>
<feature type="domain" description="HTH gntR-type" evidence="5">
    <location>
        <begin position="30"/>
        <end position="97"/>
    </location>
</feature>
<dbReference type="InterPro" id="IPR036390">
    <property type="entry name" value="WH_DNA-bd_sf"/>
</dbReference>
<evidence type="ECO:0000259" key="5">
    <source>
        <dbReference type="PROSITE" id="PS50949"/>
    </source>
</evidence>
<accession>D1BAK8</accession>
<keyword evidence="7" id="KW-1185">Reference proteome</keyword>
<evidence type="ECO:0000313" key="6">
    <source>
        <dbReference type="EMBL" id="ACZ20559.1"/>
    </source>
</evidence>
<dbReference type="InterPro" id="IPR008920">
    <property type="entry name" value="TF_FadR/GntR_C"/>
</dbReference>
<dbReference type="HOGENOM" id="CLU_017584_5_3_11"/>
<reference evidence="6 7" key="1">
    <citation type="journal article" date="2009" name="Stand. Genomic Sci.">
        <title>Complete genome sequence of Sanguibacter keddieii type strain (ST-74).</title>
        <authorList>
            <person name="Ivanova N."/>
            <person name="Sikorski J."/>
            <person name="Sims D."/>
            <person name="Brettin T."/>
            <person name="Detter J.C."/>
            <person name="Han C."/>
            <person name="Lapidus A."/>
            <person name="Copeland A."/>
            <person name="Glavina Del Rio T."/>
            <person name="Nolan M."/>
            <person name="Chen F."/>
            <person name="Lucas S."/>
            <person name="Tice H."/>
            <person name="Cheng J.F."/>
            <person name="Bruce D."/>
            <person name="Goodwin L."/>
            <person name="Pitluck S."/>
            <person name="Pati A."/>
            <person name="Mavromatis K."/>
            <person name="Chen A."/>
            <person name="Palaniappan K."/>
            <person name="D'haeseleer P."/>
            <person name="Chain P."/>
            <person name="Bristow J."/>
            <person name="Eisen J.A."/>
            <person name="Markowitz V."/>
            <person name="Hugenholtz P."/>
            <person name="Goker M."/>
            <person name="Pukall R."/>
            <person name="Klenk H.P."/>
            <person name="Kyrpides N.C."/>
        </authorList>
    </citation>
    <scope>NUCLEOTIDE SEQUENCE [LARGE SCALE GENOMIC DNA]</scope>
    <source>
        <strain evidence="7">ATCC 51767 / DSM 10542 / NCFB 3025 / ST-74</strain>
    </source>
</reference>